<name>A0A5B7JUA7_PORTR</name>
<dbReference type="EMBL" id="VSRR010113786">
    <property type="protein sequence ID" value="MPC98369.1"/>
    <property type="molecule type" value="Genomic_DNA"/>
</dbReference>
<reference evidence="1 2" key="1">
    <citation type="submission" date="2019-05" db="EMBL/GenBank/DDBJ databases">
        <title>Another draft genome of Portunus trituberculatus and its Hox gene families provides insights of decapod evolution.</title>
        <authorList>
            <person name="Jeong J.-H."/>
            <person name="Song I."/>
            <person name="Kim S."/>
            <person name="Choi T."/>
            <person name="Kim D."/>
            <person name="Ryu S."/>
            <person name="Kim W."/>
        </authorList>
    </citation>
    <scope>NUCLEOTIDE SEQUENCE [LARGE SCALE GENOMIC DNA]</scope>
    <source>
        <tissue evidence="1">Muscle</tissue>
    </source>
</reference>
<comment type="caution">
    <text evidence="1">The sequence shown here is derived from an EMBL/GenBank/DDBJ whole genome shotgun (WGS) entry which is preliminary data.</text>
</comment>
<dbReference type="Proteomes" id="UP000324222">
    <property type="component" value="Unassembled WGS sequence"/>
</dbReference>
<keyword evidence="2" id="KW-1185">Reference proteome</keyword>
<evidence type="ECO:0000313" key="1">
    <source>
        <dbReference type="EMBL" id="MPC98369.1"/>
    </source>
</evidence>
<evidence type="ECO:0000313" key="2">
    <source>
        <dbReference type="Proteomes" id="UP000324222"/>
    </source>
</evidence>
<dbReference type="AlphaFoldDB" id="A0A5B7JUA7"/>
<accession>A0A5B7JUA7</accession>
<proteinExistence type="predicted"/>
<organism evidence="1 2">
    <name type="scientific">Portunus trituberculatus</name>
    <name type="common">Swimming crab</name>
    <name type="synonym">Neptunus trituberculatus</name>
    <dbReference type="NCBI Taxonomy" id="210409"/>
    <lineage>
        <taxon>Eukaryota</taxon>
        <taxon>Metazoa</taxon>
        <taxon>Ecdysozoa</taxon>
        <taxon>Arthropoda</taxon>
        <taxon>Crustacea</taxon>
        <taxon>Multicrustacea</taxon>
        <taxon>Malacostraca</taxon>
        <taxon>Eumalacostraca</taxon>
        <taxon>Eucarida</taxon>
        <taxon>Decapoda</taxon>
        <taxon>Pleocyemata</taxon>
        <taxon>Brachyura</taxon>
        <taxon>Eubrachyura</taxon>
        <taxon>Portunoidea</taxon>
        <taxon>Portunidae</taxon>
        <taxon>Portuninae</taxon>
        <taxon>Portunus</taxon>
    </lineage>
</organism>
<sequence length="86" mass="10203">MKRARLSVWRLKASWESATIMITVQWTPRHMKLSTTRLILRRPLYRVRSPVNIVRAAGFLKLADSWNRPHQVVMWTFSETFGKGMF</sequence>
<gene>
    <name evidence="1" type="ORF">E2C01_093736</name>
</gene>
<protein>
    <submittedName>
        <fullName evidence="1">Uncharacterized protein</fullName>
    </submittedName>
</protein>